<evidence type="ECO:0000313" key="2">
    <source>
        <dbReference type="EMBL" id="RAL26198.1"/>
    </source>
</evidence>
<evidence type="ECO:0000313" key="3">
    <source>
        <dbReference type="Proteomes" id="UP000251213"/>
    </source>
</evidence>
<gene>
    <name evidence="2" type="ORF">DL897_04155</name>
</gene>
<sequence>MIKTIGEEVAQIIERHLIKHWMYFKNTQESIHIDNATLKYISAPPYNRVLYTDWLGLKKQHQEATVHQLIKHCDQEGEPLLWMIGPSTKSFDLDKALINMGLRHHENWIGMVKSLTDYTLANSYRHDFIFKRVMNEDDLKKWVDVYVRGYGKPTDDKEAIFDRFKQIVKSKQNEYQLYLGNYQNEPAVAGTLFFDHDIAGLYCITTAPQMRRKGLATIYLQNLLDTAKQQGASTCILHATDAGKPAYEKLGFQSVCMFQVYKWNKV</sequence>
<dbReference type="Proteomes" id="UP000251213">
    <property type="component" value="Unassembled WGS sequence"/>
</dbReference>
<dbReference type="AlphaFoldDB" id="A0A364K7E5"/>
<reference evidence="2 3" key="2">
    <citation type="submission" date="2018-06" db="EMBL/GenBank/DDBJ databases">
        <authorList>
            <person name="Zhirakovskaya E."/>
        </authorList>
    </citation>
    <scope>NUCLEOTIDE SEQUENCE [LARGE SCALE GENOMIC DNA]</scope>
    <source>
        <strain evidence="2 3">FBKL4.011</strain>
    </source>
</reference>
<dbReference type="EMBL" id="QJKK01000002">
    <property type="protein sequence ID" value="RAL26198.1"/>
    <property type="molecule type" value="Genomic_DNA"/>
</dbReference>
<dbReference type="GO" id="GO:0016747">
    <property type="term" value="F:acyltransferase activity, transferring groups other than amino-acyl groups"/>
    <property type="evidence" value="ECO:0007669"/>
    <property type="project" value="InterPro"/>
</dbReference>
<dbReference type="Pfam" id="PF00583">
    <property type="entry name" value="Acetyltransf_1"/>
    <property type="match status" value="1"/>
</dbReference>
<accession>A0A364K7E5</accession>
<evidence type="ECO:0000259" key="1">
    <source>
        <dbReference type="PROSITE" id="PS51186"/>
    </source>
</evidence>
<dbReference type="InterPro" id="IPR016181">
    <property type="entry name" value="Acyl_CoA_acyltransferase"/>
</dbReference>
<dbReference type="OrthoDB" id="9805924at2"/>
<dbReference type="SUPFAM" id="SSF55729">
    <property type="entry name" value="Acyl-CoA N-acyltransferases (Nat)"/>
    <property type="match status" value="1"/>
</dbReference>
<dbReference type="CDD" id="cd04301">
    <property type="entry name" value="NAT_SF"/>
    <property type="match status" value="1"/>
</dbReference>
<dbReference type="InterPro" id="IPR000182">
    <property type="entry name" value="GNAT_dom"/>
</dbReference>
<keyword evidence="3" id="KW-1185">Reference proteome</keyword>
<dbReference type="Gene3D" id="3.40.630.30">
    <property type="match status" value="1"/>
</dbReference>
<dbReference type="RefSeq" id="WP_113657883.1">
    <property type="nucleotide sequence ID" value="NZ_KZ845664.1"/>
</dbReference>
<comment type="caution">
    <text evidence="2">The sequence shown here is derived from an EMBL/GenBank/DDBJ whole genome shotgun (WGS) entry which is preliminary data.</text>
</comment>
<dbReference type="PROSITE" id="PS51186">
    <property type="entry name" value="GNAT"/>
    <property type="match status" value="1"/>
</dbReference>
<organism evidence="2 3">
    <name type="scientific">Thermoflavimicrobium daqui</name>
    <dbReference type="NCBI Taxonomy" id="2137476"/>
    <lineage>
        <taxon>Bacteria</taxon>
        <taxon>Bacillati</taxon>
        <taxon>Bacillota</taxon>
        <taxon>Bacilli</taxon>
        <taxon>Bacillales</taxon>
        <taxon>Thermoactinomycetaceae</taxon>
        <taxon>Thermoflavimicrobium</taxon>
    </lineage>
</organism>
<proteinExistence type="predicted"/>
<keyword evidence="2" id="KW-0808">Transferase</keyword>
<feature type="domain" description="N-acetyltransferase" evidence="1">
    <location>
        <begin position="129"/>
        <end position="266"/>
    </location>
</feature>
<reference evidence="2 3" key="1">
    <citation type="submission" date="2018-06" db="EMBL/GenBank/DDBJ databases">
        <title>Thermoflavimicrobium daqus sp. nov., a thermophilic microbe isolated from Moutai-flavour Daqu.</title>
        <authorList>
            <person name="Wang X."/>
            <person name="Zhou H."/>
        </authorList>
    </citation>
    <scope>NUCLEOTIDE SEQUENCE [LARGE SCALE GENOMIC DNA]</scope>
    <source>
        <strain evidence="2 3">FBKL4.011</strain>
    </source>
</reference>
<protein>
    <submittedName>
        <fullName evidence="2">GNAT family N-acetyltransferase</fullName>
    </submittedName>
</protein>
<name>A0A364K7E5_9BACL</name>